<dbReference type="InterPro" id="IPR000160">
    <property type="entry name" value="GGDEF_dom"/>
</dbReference>
<feature type="domain" description="GGDEF" evidence="2">
    <location>
        <begin position="1"/>
        <end position="97"/>
    </location>
</feature>
<evidence type="ECO:0000313" key="4">
    <source>
        <dbReference type="Proteomes" id="UP000319671"/>
    </source>
</evidence>
<evidence type="ECO:0000313" key="3">
    <source>
        <dbReference type="EMBL" id="TWE04904.1"/>
    </source>
</evidence>
<reference evidence="3 4" key="1">
    <citation type="submission" date="2019-06" db="EMBL/GenBank/DDBJ databases">
        <title>Sorghum-associated microbial communities from plants grown in Nebraska, USA.</title>
        <authorList>
            <person name="Schachtman D."/>
        </authorList>
    </citation>
    <scope>NUCLEOTIDE SEQUENCE [LARGE SCALE GENOMIC DNA]</scope>
    <source>
        <strain evidence="3 4">2482</strain>
    </source>
</reference>
<accession>A0A561DNH0</accession>
<keyword evidence="4" id="KW-1185">Reference proteome</keyword>
<evidence type="ECO:0000259" key="2">
    <source>
        <dbReference type="PROSITE" id="PS50887"/>
    </source>
</evidence>
<dbReference type="PANTHER" id="PTHR46663">
    <property type="entry name" value="DIGUANYLATE CYCLASE DGCT-RELATED"/>
    <property type="match status" value="1"/>
</dbReference>
<comment type="caution">
    <text evidence="3">The sequence shown here is derived from an EMBL/GenBank/DDBJ whole genome shotgun (WGS) entry which is preliminary data.</text>
</comment>
<dbReference type="Gene3D" id="3.30.70.270">
    <property type="match status" value="1"/>
</dbReference>
<proteinExistence type="predicted"/>
<dbReference type="InterPro" id="IPR043128">
    <property type="entry name" value="Rev_trsase/Diguanyl_cyclase"/>
</dbReference>
<name>A0A561DNH0_9BACI</name>
<dbReference type="CDD" id="cd01949">
    <property type="entry name" value="GGDEF"/>
    <property type="match status" value="1"/>
</dbReference>
<gene>
    <name evidence="3" type="ORF">FB550_10378</name>
</gene>
<protein>
    <submittedName>
        <fullName evidence="3">Diguanylate cyclase (GGDEF)-like protein</fullName>
    </submittedName>
</protein>
<sequence length="142" mass="15969">MVDKDGFGLVSRQGGDEFIILLENVNKIKAVEAAQRILLEFTQPLVVNNQEFFVTPSIGISLYPTDGFDEETLIKNADTAMYQAKERGKNNFQFYSSNLNGISVRKMELENGLRKALENHQFILHYQPQLSLSTGELVGIEA</sequence>
<dbReference type="InterPro" id="IPR052163">
    <property type="entry name" value="DGC-Regulatory_Protein"/>
</dbReference>
<dbReference type="SUPFAM" id="SSF55073">
    <property type="entry name" value="Nucleotide cyclase"/>
    <property type="match status" value="1"/>
</dbReference>
<feature type="domain" description="EAL" evidence="1">
    <location>
        <begin position="106"/>
        <end position="142"/>
    </location>
</feature>
<dbReference type="Proteomes" id="UP000319671">
    <property type="component" value="Unassembled WGS sequence"/>
</dbReference>
<organism evidence="3 4">
    <name type="scientific">Neobacillus bataviensis</name>
    <dbReference type="NCBI Taxonomy" id="220685"/>
    <lineage>
        <taxon>Bacteria</taxon>
        <taxon>Bacillati</taxon>
        <taxon>Bacillota</taxon>
        <taxon>Bacilli</taxon>
        <taxon>Bacillales</taxon>
        <taxon>Bacillaceae</taxon>
        <taxon>Neobacillus</taxon>
    </lineage>
</organism>
<dbReference type="PROSITE" id="PS50887">
    <property type="entry name" value="GGDEF"/>
    <property type="match status" value="1"/>
</dbReference>
<dbReference type="PROSITE" id="PS50883">
    <property type="entry name" value="EAL"/>
    <property type="match status" value="1"/>
</dbReference>
<dbReference type="SMART" id="SM00267">
    <property type="entry name" value="GGDEF"/>
    <property type="match status" value="1"/>
</dbReference>
<dbReference type="Gene3D" id="3.20.20.450">
    <property type="entry name" value="EAL domain"/>
    <property type="match status" value="1"/>
</dbReference>
<dbReference type="EMBL" id="VIVN01000003">
    <property type="protein sequence ID" value="TWE04904.1"/>
    <property type="molecule type" value="Genomic_DNA"/>
</dbReference>
<dbReference type="InterPro" id="IPR035919">
    <property type="entry name" value="EAL_sf"/>
</dbReference>
<dbReference type="NCBIfam" id="TIGR00254">
    <property type="entry name" value="GGDEF"/>
    <property type="match status" value="1"/>
</dbReference>
<dbReference type="InterPro" id="IPR029787">
    <property type="entry name" value="Nucleotide_cyclase"/>
</dbReference>
<dbReference type="InterPro" id="IPR001633">
    <property type="entry name" value="EAL_dom"/>
</dbReference>
<evidence type="ECO:0000259" key="1">
    <source>
        <dbReference type="PROSITE" id="PS50883"/>
    </source>
</evidence>
<dbReference type="PANTHER" id="PTHR46663:SF3">
    <property type="entry name" value="SLL0267 PROTEIN"/>
    <property type="match status" value="1"/>
</dbReference>
<dbReference type="SUPFAM" id="SSF141868">
    <property type="entry name" value="EAL domain-like"/>
    <property type="match status" value="1"/>
</dbReference>
<dbReference type="AlphaFoldDB" id="A0A561DNH0"/>
<dbReference type="Pfam" id="PF00990">
    <property type="entry name" value="GGDEF"/>
    <property type="match status" value="1"/>
</dbReference>